<organism evidence="6 7">
    <name type="scientific">Arthrobacter zhaoxinii</name>
    <dbReference type="NCBI Taxonomy" id="2964616"/>
    <lineage>
        <taxon>Bacteria</taxon>
        <taxon>Bacillati</taxon>
        <taxon>Actinomycetota</taxon>
        <taxon>Actinomycetes</taxon>
        <taxon>Micrococcales</taxon>
        <taxon>Micrococcaceae</taxon>
        <taxon>Arthrobacter</taxon>
    </lineage>
</organism>
<keyword evidence="7" id="KW-1185">Reference proteome</keyword>
<feature type="DNA-binding region" description="H-T-H motif" evidence="4">
    <location>
        <begin position="29"/>
        <end position="48"/>
    </location>
</feature>
<evidence type="ECO:0000256" key="4">
    <source>
        <dbReference type="PROSITE-ProRule" id="PRU00335"/>
    </source>
</evidence>
<dbReference type="SUPFAM" id="SSF46689">
    <property type="entry name" value="Homeodomain-like"/>
    <property type="match status" value="1"/>
</dbReference>
<keyword evidence="3" id="KW-0804">Transcription</keyword>
<keyword evidence="1" id="KW-0805">Transcription regulation</keyword>
<protein>
    <submittedName>
        <fullName evidence="6">TetR family transcriptional regulator</fullName>
    </submittedName>
</protein>
<sequence length="127" mass="13623">MAGVAKFDRKAVLLAAAREFADRGYEGTSIAQLVTATGLLRGSLYGSFGSKAELFRLALDEALADDSDRDLVIDLVTVALRERAAHDPEVAQLVSERLAALDGTGMPASEQIYRRLAARAGIHPREP</sequence>
<dbReference type="Proteomes" id="UP001059859">
    <property type="component" value="Chromosome"/>
</dbReference>
<evidence type="ECO:0000256" key="1">
    <source>
        <dbReference type="ARBA" id="ARBA00023015"/>
    </source>
</evidence>
<gene>
    <name evidence="6" type="ORF">N2K95_01405</name>
</gene>
<reference evidence="6" key="1">
    <citation type="submission" date="2022-09" db="EMBL/GenBank/DDBJ databases">
        <title>Novel species in genus Arthrobacter.</title>
        <authorList>
            <person name="Liu Y."/>
        </authorList>
    </citation>
    <scope>NUCLEOTIDE SEQUENCE</scope>
    <source>
        <strain evidence="6">Zg-Y815</strain>
    </source>
</reference>
<dbReference type="InterPro" id="IPR001647">
    <property type="entry name" value="HTH_TetR"/>
</dbReference>
<feature type="domain" description="HTH tetR-type" evidence="5">
    <location>
        <begin position="6"/>
        <end position="66"/>
    </location>
</feature>
<evidence type="ECO:0000313" key="6">
    <source>
        <dbReference type="EMBL" id="UWX97380.1"/>
    </source>
</evidence>
<evidence type="ECO:0000259" key="5">
    <source>
        <dbReference type="PROSITE" id="PS50977"/>
    </source>
</evidence>
<evidence type="ECO:0000256" key="3">
    <source>
        <dbReference type="ARBA" id="ARBA00023163"/>
    </source>
</evidence>
<keyword evidence="2 4" id="KW-0238">DNA-binding</keyword>
<dbReference type="PROSITE" id="PS50977">
    <property type="entry name" value="HTH_TETR_2"/>
    <property type="match status" value="1"/>
</dbReference>
<name>A0ABY5YUR0_9MICC</name>
<dbReference type="EMBL" id="CP104275">
    <property type="protein sequence ID" value="UWX97380.1"/>
    <property type="molecule type" value="Genomic_DNA"/>
</dbReference>
<dbReference type="RefSeq" id="WP_260652591.1">
    <property type="nucleotide sequence ID" value="NZ_CP104275.1"/>
</dbReference>
<evidence type="ECO:0000256" key="2">
    <source>
        <dbReference type="ARBA" id="ARBA00023125"/>
    </source>
</evidence>
<accession>A0ABY5YUR0</accession>
<dbReference type="Pfam" id="PF00440">
    <property type="entry name" value="TetR_N"/>
    <property type="match status" value="1"/>
</dbReference>
<dbReference type="Gene3D" id="1.10.10.60">
    <property type="entry name" value="Homeodomain-like"/>
    <property type="match status" value="1"/>
</dbReference>
<dbReference type="PRINTS" id="PR00455">
    <property type="entry name" value="HTHTETR"/>
</dbReference>
<dbReference type="PANTHER" id="PTHR47506">
    <property type="entry name" value="TRANSCRIPTIONAL REGULATORY PROTEIN"/>
    <property type="match status" value="1"/>
</dbReference>
<proteinExistence type="predicted"/>
<dbReference type="InterPro" id="IPR009057">
    <property type="entry name" value="Homeodomain-like_sf"/>
</dbReference>
<dbReference type="PANTHER" id="PTHR47506:SF1">
    <property type="entry name" value="HTH-TYPE TRANSCRIPTIONAL REGULATOR YJDC"/>
    <property type="match status" value="1"/>
</dbReference>
<evidence type="ECO:0000313" key="7">
    <source>
        <dbReference type="Proteomes" id="UP001059859"/>
    </source>
</evidence>